<feature type="transmembrane region" description="Helical" evidence="9">
    <location>
        <begin position="206"/>
        <end position="231"/>
    </location>
</feature>
<reference evidence="11 12" key="1">
    <citation type="submission" date="2020-04" db="EMBL/GenBank/DDBJ databases">
        <title>MicrobeNet Type strains.</title>
        <authorList>
            <person name="Nicholson A.C."/>
        </authorList>
    </citation>
    <scope>NUCLEOTIDE SEQUENCE [LARGE SCALE GENOMIC DNA]</scope>
    <source>
        <strain evidence="11 12">ATCC BAA-789</strain>
    </source>
</reference>
<dbReference type="Proteomes" id="UP000774283">
    <property type="component" value="Unassembled WGS sequence"/>
</dbReference>
<feature type="transmembrane region" description="Helical" evidence="9">
    <location>
        <begin position="125"/>
        <end position="150"/>
    </location>
</feature>
<dbReference type="CDD" id="cd06261">
    <property type="entry name" value="TM_PBP2"/>
    <property type="match status" value="1"/>
</dbReference>
<dbReference type="EMBL" id="JAAXOW010000002">
    <property type="protein sequence ID" value="NKX93091.1"/>
    <property type="molecule type" value="Genomic_DNA"/>
</dbReference>
<feature type="transmembrane region" description="Helical" evidence="9">
    <location>
        <begin position="265"/>
        <end position="286"/>
    </location>
</feature>
<dbReference type="PANTHER" id="PTHR32243">
    <property type="entry name" value="MALTOSE TRANSPORT SYSTEM PERMEASE-RELATED"/>
    <property type="match status" value="1"/>
</dbReference>
<dbReference type="GO" id="GO:0042956">
    <property type="term" value="P:maltodextrin transmembrane transport"/>
    <property type="evidence" value="ECO:0007669"/>
    <property type="project" value="TreeGrafter"/>
</dbReference>
<dbReference type="InterPro" id="IPR000515">
    <property type="entry name" value="MetI-like"/>
</dbReference>
<accession>A0A9X5FFF2</accession>
<evidence type="ECO:0000259" key="10">
    <source>
        <dbReference type="PROSITE" id="PS50928"/>
    </source>
</evidence>
<feature type="transmembrane region" description="Helical" evidence="9">
    <location>
        <begin position="87"/>
        <end position="113"/>
    </location>
</feature>
<dbReference type="InterPro" id="IPR035906">
    <property type="entry name" value="MetI-like_sf"/>
</dbReference>
<comment type="caution">
    <text evidence="11">The sequence shown here is derived from an EMBL/GenBank/DDBJ whole genome shotgun (WGS) entry which is preliminary data.</text>
</comment>
<keyword evidence="7 9" id="KW-1133">Transmembrane helix</keyword>
<organism evidence="11 12">
    <name type="scientific">Sanguibacter hominis ATCC BAA-789</name>
    <dbReference type="NCBI Taxonomy" id="1312740"/>
    <lineage>
        <taxon>Bacteria</taxon>
        <taxon>Bacillati</taxon>
        <taxon>Actinomycetota</taxon>
        <taxon>Actinomycetes</taxon>
        <taxon>Micrococcales</taxon>
        <taxon>Sanguibacteraceae</taxon>
        <taxon>Sanguibacter</taxon>
    </lineage>
</organism>
<comment type="subcellular location">
    <subcellularLocation>
        <location evidence="1 9">Cell membrane</location>
        <topology evidence="1 9">Multi-pass membrane protein</topology>
    </subcellularLocation>
</comment>
<evidence type="ECO:0000256" key="1">
    <source>
        <dbReference type="ARBA" id="ARBA00004651"/>
    </source>
</evidence>
<evidence type="ECO:0000313" key="12">
    <source>
        <dbReference type="Proteomes" id="UP000774283"/>
    </source>
</evidence>
<comment type="similarity">
    <text evidence="2">Belongs to the binding-protein-dependent transport system permease family. MalFG subfamily.</text>
</comment>
<dbReference type="PANTHER" id="PTHR32243:SF50">
    <property type="entry name" value="MALTOSE_MALTODEXTRIN TRANSPORT SYSTEM PERMEASE PROTEIN MALG"/>
    <property type="match status" value="1"/>
</dbReference>
<dbReference type="GO" id="GO:0005886">
    <property type="term" value="C:plasma membrane"/>
    <property type="evidence" value="ECO:0007669"/>
    <property type="project" value="UniProtKB-SubCell"/>
</dbReference>
<evidence type="ECO:0000256" key="3">
    <source>
        <dbReference type="ARBA" id="ARBA00022448"/>
    </source>
</evidence>
<keyword evidence="6 9" id="KW-0812">Transmembrane</keyword>
<dbReference type="RefSeq" id="WP_168447174.1">
    <property type="nucleotide sequence ID" value="NZ_JAAXOW010000002.1"/>
</dbReference>
<keyword evidence="3 9" id="KW-0813">Transport</keyword>
<sequence>MAFQTSAPGTPVQYRDTRPKGQVWWRQIGWRHVVAVALIIYAVFPLVFALSTSLNPGGSISGSSKLFQNIDLANFTKLFAETDFPSWALNSIVICTITALGTLLMGASAAYAFSRFRFRGRHGALTSLLIIQMFPQMLAFVAIFLLLLSLGDVFPLIGLNQILGLIAIYLGGSLGSNTFLMYGFFNTIPRELDEAAKLDGCTHAQIFWQIILRLVLPILTVVGLLSFVATYGDFIIAKVVMQANDKFTIAVGLYQWASNPRAVPWSLFAAGAIIAAIPVVILFLFLQKYIVSGLTAGSVKG</sequence>
<feature type="transmembrane region" description="Helical" evidence="9">
    <location>
        <begin position="162"/>
        <end position="185"/>
    </location>
</feature>
<evidence type="ECO:0000256" key="8">
    <source>
        <dbReference type="ARBA" id="ARBA00023136"/>
    </source>
</evidence>
<feature type="transmembrane region" description="Helical" evidence="9">
    <location>
        <begin position="28"/>
        <end position="50"/>
    </location>
</feature>
<protein>
    <submittedName>
        <fullName evidence="11">Sugar ABC transporter permease</fullName>
    </submittedName>
</protein>
<evidence type="ECO:0000313" key="11">
    <source>
        <dbReference type="EMBL" id="NKX93091.1"/>
    </source>
</evidence>
<evidence type="ECO:0000256" key="7">
    <source>
        <dbReference type="ARBA" id="ARBA00022989"/>
    </source>
</evidence>
<dbReference type="Pfam" id="PF00528">
    <property type="entry name" value="BPD_transp_1"/>
    <property type="match status" value="1"/>
</dbReference>
<evidence type="ECO:0000256" key="4">
    <source>
        <dbReference type="ARBA" id="ARBA00022475"/>
    </source>
</evidence>
<evidence type="ECO:0000256" key="5">
    <source>
        <dbReference type="ARBA" id="ARBA00022597"/>
    </source>
</evidence>
<evidence type="ECO:0000256" key="6">
    <source>
        <dbReference type="ARBA" id="ARBA00022692"/>
    </source>
</evidence>
<keyword evidence="12" id="KW-1185">Reference proteome</keyword>
<keyword evidence="4" id="KW-1003">Cell membrane</keyword>
<dbReference type="SUPFAM" id="SSF161098">
    <property type="entry name" value="MetI-like"/>
    <property type="match status" value="1"/>
</dbReference>
<keyword evidence="8 9" id="KW-0472">Membrane</keyword>
<dbReference type="InterPro" id="IPR050901">
    <property type="entry name" value="BP-dep_ABC_trans_perm"/>
</dbReference>
<dbReference type="AlphaFoldDB" id="A0A9X5FFF2"/>
<dbReference type="GO" id="GO:0015423">
    <property type="term" value="F:ABC-type maltose transporter activity"/>
    <property type="evidence" value="ECO:0007669"/>
    <property type="project" value="TreeGrafter"/>
</dbReference>
<evidence type="ECO:0000256" key="9">
    <source>
        <dbReference type="RuleBase" id="RU363032"/>
    </source>
</evidence>
<dbReference type="PROSITE" id="PS50928">
    <property type="entry name" value="ABC_TM1"/>
    <property type="match status" value="1"/>
</dbReference>
<keyword evidence="5" id="KW-0762">Sugar transport</keyword>
<proteinExistence type="inferred from homology"/>
<evidence type="ECO:0000256" key="2">
    <source>
        <dbReference type="ARBA" id="ARBA00009047"/>
    </source>
</evidence>
<gene>
    <name evidence="11" type="ORF">HF995_07350</name>
</gene>
<name>A0A9X5FFF2_9MICO</name>
<dbReference type="Gene3D" id="1.10.3720.10">
    <property type="entry name" value="MetI-like"/>
    <property type="match status" value="1"/>
</dbReference>
<feature type="domain" description="ABC transmembrane type-1" evidence="10">
    <location>
        <begin position="88"/>
        <end position="286"/>
    </location>
</feature>